<evidence type="ECO:0000313" key="1">
    <source>
        <dbReference type="EMBL" id="EEX72158.1"/>
    </source>
</evidence>
<comment type="caution">
    <text evidence="1">The sequence shown here is derived from an EMBL/GenBank/DDBJ whole genome shotgun (WGS) entry which is preliminary data.</text>
</comment>
<gene>
    <name evidence="1" type="ORF">GCWU000325_00619</name>
</gene>
<dbReference type="EMBL" id="ACIJ02000016">
    <property type="protein sequence ID" value="EEX72158.1"/>
    <property type="molecule type" value="Genomic_DNA"/>
</dbReference>
<proteinExistence type="predicted"/>
<organism evidence="1 2">
    <name type="scientific">Alloprevotella tannerae ATCC 51259</name>
    <dbReference type="NCBI Taxonomy" id="626522"/>
    <lineage>
        <taxon>Bacteria</taxon>
        <taxon>Pseudomonadati</taxon>
        <taxon>Bacteroidota</taxon>
        <taxon>Bacteroidia</taxon>
        <taxon>Bacteroidales</taxon>
        <taxon>Prevotellaceae</taxon>
        <taxon>Alloprevotella</taxon>
    </lineage>
</organism>
<dbReference type="AlphaFoldDB" id="C9LEI9"/>
<dbReference type="HOGENOM" id="CLU_3139294_0_0_10"/>
<reference evidence="1" key="1">
    <citation type="submission" date="2009-09" db="EMBL/GenBank/DDBJ databases">
        <authorList>
            <person name="Weinstock G."/>
            <person name="Sodergren E."/>
            <person name="Clifton S."/>
            <person name="Fulton L."/>
            <person name="Fulton B."/>
            <person name="Courtney L."/>
            <person name="Fronick C."/>
            <person name="Harrison M."/>
            <person name="Strong C."/>
            <person name="Farmer C."/>
            <person name="Delahaunty K."/>
            <person name="Markovic C."/>
            <person name="Hall O."/>
            <person name="Minx P."/>
            <person name="Tomlinson C."/>
            <person name="Mitreva M."/>
            <person name="Nelson J."/>
            <person name="Hou S."/>
            <person name="Wollam A."/>
            <person name="Pepin K.H."/>
            <person name="Johnson M."/>
            <person name="Bhonagiri V."/>
            <person name="Nash W.E."/>
            <person name="Warren W."/>
            <person name="Chinwalla A."/>
            <person name="Mardis E.R."/>
            <person name="Wilson R.K."/>
        </authorList>
    </citation>
    <scope>NUCLEOTIDE SEQUENCE [LARGE SCALE GENOMIC DNA]</scope>
    <source>
        <strain evidence="1">ATCC 51259</strain>
    </source>
</reference>
<dbReference type="Proteomes" id="UP000003460">
    <property type="component" value="Unassembled WGS sequence"/>
</dbReference>
<protein>
    <submittedName>
        <fullName evidence="1">Uncharacterized protein</fullName>
    </submittedName>
</protein>
<sequence length="49" mass="5725">MGLFRYKADHALLVKRPGLAPPLFFTAEMNVVNLFQEKERNKLHFCFAD</sequence>
<keyword evidence="2" id="KW-1185">Reference proteome</keyword>
<evidence type="ECO:0000313" key="2">
    <source>
        <dbReference type="Proteomes" id="UP000003460"/>
    </source>
</evidence>
<name>C9LEI9_9BACT</name>
<accession>C9LEI9</accession>